<dbReference type="Gene3D" id="3.30.70.1730">
    <property type="match status" value="1"/>
</dbReference>
<keyword evidence="4" id="KW-1185">Reference proteome</keyword>
<dbReference type="VEuPathDB" id="FungiDB:ATEG_03864"/>
<feature type="region of interest" description="Disordered" evidence="2">
    <location>
        <begin position="162"/>
        <end position="194"/>
    </location>
</feature>
<dbReference type="Proteomes" id="UP000452235">
    <property type="component" value="Unassembled WGS sequence"/>
</dbReference>
<feature type="compositionally biased region" description="Polar residues" evidence="2">
    <location>
        <begin position="162"/>
        <end position="182"/>
    </location>
</feature>
<name>A0A5M3Z008_ASPTE</name>
<evidence type="ECO:0000256" key="2">
    <source>
        <dbReference type="SAM" id="MobiDB-lite"/>
    </source>
</evidence>
<accession>A0A5M3Z008</accession>
<comment type="similarity">
    <text evidence="1">Belongs to the universal ribosomal protein uL10 family.</text>
</comment>
<sequence length="356" mass="38608">MPPRVRFTSGRIPQPIRRQTLLGQHDLAILARCASTAAASATTPAPSIEQMTKSVPPIARFPPSQPPSHRNPEYRRSQLLRQYTSLIRTTPLMVFFQHDNLQSVEWAAIRRELSKAMQKVDEQIAAEGRTAPPLAPNVKVQIIQTSIFEVALRIVEYFRPNSSTVTSGQSPSAVDPVTQSSAEIPLSGSRDDPSLAHDLSRTAHQAVRHMKGKHELSPLLVGPIAVLSIPGVSPEHLKAALTVLAPKAAGFPSPTRKANPGWHELPVQNGLNKLALLAARVDGKVFDVDQTKWVGSIQGGMDGLRSQLVMALQSMGSSVTNALEGAGKSLYFTLESRKNVLEEEQKGPEGEKSESS</sequence>
<dbReference type="PANTHER" id="PTHR11560">
    <property type="entry name" value="39S RIBOSOMAL PROTEIN L10, MITOCHONDRIAL"/>
    <property type="match status" value="1"/>
</dbReference>
<dbReference type="InterPro" id="IPR043141">
    <property type="entry name" value="Ribosomal_uL10-like_sf"/>
</dbReference>
<gene>
    <name evidence="3" type="ORF">ATEIFO6365_0011027700</name>
</gene>
<evidence type="ECO:0000313" key="4">
    <source>
        <dbReference type="Proteomes" id="UP000452235"/>
    </source>
</evidence>
<dbReference type="AlphaFoldDB" id="A0A5M3Z008"/>
<protein>
    <submittedName>
        <fullName evidence="3">Uncharacterized protein</fullName>
    </submittedName>
</protein>
<dbReference type="InterPro" id="IPR047865">
    <property type="entry name" value="Ribosomal_uL10_bac_type"/>
</dbReference>
<organism evidence="3 4">
    <name type="scientific">Aspergillus terreus</name>
    <dbReference type="NCBI Taxonomy" id="33178"/>
    <lineage>
        <taxon>Eukaryota</taxon>
        <taxon>Fungi</taxon>
        <taxon>Dikarya</taxon>
        <taxon>Ascomycota</taxon>
        <taxon>Pezizomycotina</taxon>
        <taxon>Eurotiomycetes</taxon>
        <taxon>Eurotiomycetidae</taxon>
        <taxon>Eurotiales</taxon>
        <taxon>Aspergillaceae</taxon>
        <taxon>Aspergillus</taxon>
        <taxon>Aspergillus subgen. Circumdati</taxon>
    </lineage>
</organism>
<proteinExistence type="inferred from homology"/>
<dbReference type="OrthoDB" id="360689at2759"/>
<evidence type="ECO:0000313" key="3">
    <source>
        <dbReference type="EMBL" id="GFF20017.1"/>
    </source>
</evidence>
<dbReference type="SUPFAM" id="SSF160369">
    <property type="entry name" value="Ribosomal protein L10-like"/>
    <property type="match status" value="1"/>
</dbReference>
<dbReference type="EMBL" id="BLJY01000011">
    <property type="protein sequence ID" value="GFF20017.1"/>
    <property type="molecule type" value="Genomic_DNA"/>
</dbReference>
<evidence type="ECO:0000256" key="1">
    <source>
        <dbReference type="ARBA" id="ARBA00008889"/>
    </source>
</evidence>
<comment type="caution">
    <text evidence="3">The sequence shown here is derived from an EMBL/GenBank/DDBJ whole genome shotgun (WGS) entry which is preliminary data.</text>
</comment>
<reference evidence="3 4" key="1">
    <citation type="submission" date="2020-01" db="EMBL/GenBank/DDBJ databases">
        <title>Aspergillus terreus IFO 6365 whole genome shotgun sequence.</title>
        <authorList>
            <person name="Kanamasa S."/>
            <person name="Takahashi H."/>
        </authorList>
    </citation>
    <scope>NUCLEOTIDE SEQUENCE [LARGE SCALE GENOMIC DNA]</scope>
    <source>
        <strain evidence="3 4">IFO 6365</strain>
    </source>
</reference>